<sequence>MTPGSDRLVLYRPVIYSFSPNSPCRLPWIIVLSFPLPCPPLPVFPFLLSVII</sequence>
<dbReference type="GeneID" id="36550504"/>
<organism evidence="2 3">
    <name type="scientific">Aspergillus steynii IBT 23096</name>
    <dbReference type="NCBI Taxonomy" id="1392250"/>
    <lineage>
        <taxon>Eukaryota</taxon>
        <taxon>Fungi</taxon>
        <taxon>Dikarya</taxon>
        <taxon>Ascomycota</taxon>
        <taxon>Pezizomycotina</taxon>
        <taxon>Eurotiomycetes</taxon>
        <taxon>Eurotiomycetidae</taxon>
        <taxon>Eurotiales</taxon>
        <taxon>Aspergillaceae</taxon>
        <taxon>Aspergillus</taxon>
        <taxon>Aspergillus subgen. Circumdati</taxon>
    </lineage>
</organism>
<dbReference type="VEuPathDB" id="FungiDB:P170DRAFT_209230"/>
<reference evidence="2 3" key="1">
    <citation type="submission" date="2016-12" db="EMBL/GenBank/DDBJ databases">
        <title>The genomes of Aspergillus section Nigri reveals drivers in fungal speciation.</title>
        <authorList>
            <consortium name="DOE Joint Genome Institute"/>
            <person name="Vesth T.C."/>
            <person name="Nybo J."/>
            <person name="Theobald S."/>
            <person name="Brandl J."/>
            <person name="Frisvad J.C."/>
            <person name="Nielsen K.F."/>
            <person name="Lyhne E.K."/>
            <person name="Kogle M.E."/>
            <person name="Kuo A."/>
            <person name="Riley R."/>
            <person name="Clum A."/>
            <person name="Nolan M."/>
            <person name="Lipzen A."/>
            <person name="Salamov A."/>
            <person name="Henrissat B."/>
            <person name="Wiebenga A."/>
            <person name="De Vries R.P."/>
            <person name="Grigoriev I.V."/>
            <person name="Mortensen U.H."/>
            <person name="Andersen M.R."/>
            <person name="Baker S.E."/>
        </authorList>
    </citation>
    <scope>NUCLEOTIDE SEQUENCE [LARGE SCALE GENOMIC DNA]</scope>
    <source>
        <strain evidence="2 3">IBT 23096</strain>
    </source>
</reference>
<dbReference type="EMBL" id="MSFO01000005">
    <property type="protein sequence ID" value="PLB48260.1"/>
    <property type="molecule type" value="Genomic_DNA"/>
</dbReference>
<protein>
    <submittedName>
        <fullName evidence="2">Uncharacterized protein</fullName>
    </submittedName>
</protein>
<dbReference type="AlphaFoldDB" id="A0A2I2G5W1"/>
<dbReference type="RefSeq" id="XP_024703562.1">
    <property type="nucleotide sequence ID" value="XM_024842805.1"/>
</dbReference>
<gene>
    <name evidence="2" type="ORF">P170DRAFT_209230</name>
</gene>
<comment type="caution">
    <text evidence="2">The sequence shown here is derived from an EMBL/GenBank/DDBJ whole genome shotgun (WGS) entry which is preliminary data.</text>
</comment>
<keyword evidence="3" id="KW-1185">Reference proteome</keyword>
<feature type="transmembrane region" description="Helical" evidence="1">
    <location>
        <begin position="26"/>
        <end position="51"/>
    </location>
</feature>
<evidence type="ECO:0000313" key="3">
    <source>
        <dbReference type="Proteomes" id="UP000234275"/>
    </source>
</evidence>
<accession>A0A2I2G5W1</accession>
<name>A0A2I2G5W1_9EURO</name>
<evidence type="ECO:0000256" key="1">
    <source>
        <dbReference type="SAM" id="Phobius"/>
    </source>
</evidence>
<keyword evidence="1" id="KW-0812">Transmembrane</keyword>
<keyword evidence="1" id="KW-0472">Membrane</keyword>
<dbReference type="Proteomes" id="UP000234275">
    <property type="component" value="Unassembled WGS sequence"/>
</dbReference>
<keyword evidence="1" id="KW-1133">Transmembrane helix</keyword>
<evidence type="ECO:0000313" key="2">
    <source>
        <dbReference type="EMBL" id="PLB48260.1"/>
    </source>
</evidence>
<proteinExistence type="predicted"/>